<evidence type="ECO:0000313" key="2">
    <source>
        <dbReference type="Proteomes" id="UP000048984"/>
    </source>
</evidence>
<dbReference type="RefSeq" id="WP_054362405.1">
    <property type="nucleotide sequence ID" value="NZ_LJYW01000003.1"/>
</dbReference>
<proteinExistence type="predicted"/>
<evidence type="ECO:0000313" key="1">
    <source>
        <dbReference type="EMBL" id="KPL50735.1"/>
    </source>
</evidence>
<dbReference type="STRING" id="665126.ABB55_28170"/>
<name>A0A0P6VI22_9HYPH</name>
<gene>
    <name evidence="1" type="ORF">ABB55_28170</name>
</gene>
<comment type="caution">
    <text evidence="1">The sequence shown here is derived from an EMBL/GenBank/DDBJ whole genome shotgun (WGS) entry which is preliminary data.</text>
</comment>
<dbReference type="InterPro" id="IPR045738">
    <property type="entry name" value="DUF6088"/>
</dbReference>
<evidence type="ECO:0008006" key="3">
    <source>
        <dbReference type="Google" id="ProtNLM"/>
    </source>
</evidence>
<reference evidence="1 2" key="1">
    <citation type="submission" date="2015-09" db="EMBL/GenBank/DDBJ databases">
        <authorList>
            <person name="Jackson K.R."/>
            <person name="Lunt B.L."/>
            <person name="Fisher J.N.B."/>
            <person name="Gardner A.V."/>
            <person name="Bailey M.E."/>
            <person name="Deus L.M."/>
            <person name="Earl A.S."/>
            <person name="Gibby P.D."/>
            <person name="Hartmann K.A."/>
            <person name="Liu J.E."/>
            <person name="Manci A.M."/>
            <person name="Nielsen D.A."/>
            <person name="Solomon M.B."/>
            <person name="Breakwell D.P."/>
            <person name="Burnett S.H."/>
            <person name="Grose J.H."/>
        </authorList>
    </citation>
    <scope>NUCLEOTIDE SEQUENCE [LARGE SCALE GENOMIC DNA]</scope>
    <source>
        <strain evidence="1 2">16</strain>
    </source>
</reference>
<keyword evidence="2" id="KW-1185">Reference proteome</keyword>
<dbReference type="EMBL" id="LJYW01000003">
    <property type="protein sequence ID" value="KPL50735.1"/>
    <property type="molecule type" value="Genomic_DNA"/>
</dbReference>
<protein>
    <recommendedName>
        <fullName evidence="3">Transcriptional regulator, AbiEi antitoxin, Type IV TA system</fullName>
    </recommendedName>
</protein>
<reference evidence="1 2" key="2">
    <citation type="submission" date="2015-10" db="EMBL/GenBank/DDBJ databases">
        <title>Draft Genome Sequence of Prosthecomicrobium hirschii ATCC 27832.</title>
        <authorList>
            <person name="Daniel J."/>
            <person name="Givan S.A."/>
            <person name="Brun Y.V."/>
            <person name="Brown P.J."/>
        </authorList>
    </citation>
    <scope>NUCLEOTIDE SEQUENCE [LARGE SCALE GENOMIC DNA]</scope>
    <source>
        <strain evidence="1 2">16</strain>
    </source>
</reference>
<sequence>MTRLTEQILSHAAGLPEGAPVSAKSLLHLGNRAAVDQALSRLTERGQLIRAGRGVYLRPITGRFGTRTPSVEQAVEALAIQKGEVIVSNGAAAANALGLTTQVPVRSVYLTSGRSRKMHLGKQVVELRHAPRWQLALANRPAGEAVRALAWLGPEKAEAALKTLKRSMPPGAFGELVAAAPQLPTWLAQSVGRVAYEPREMTK</sequence>
<accession>A0A0P6VI22</accession>
<organism evidence="1 2">
    <name type="scientific">Prosthecodimorpha hirschii</name>
    <dbReference type="NCBI Taxonomy" id="665126"/>
    <lineage>
        <taxon>Bacteria</taxon>
        <taxon>Pseudomonadati</taxon>
        <taxon>Pseudomonadota</taxon>
        <taxon>Alphaproteobacteria</taxon>
        <taxon>Hyphomicrobiales</taxon>
        <taxon>Ancalomicrobiaceae</taxon>
        <taxon>Prosthecodimorpha</taxon>
    </lineage>
</organism>
<dbReference type="AlphaFoldDB" id="A0A0P6VI22"/>
<dbReference type="Pfam" id="PF19570">
    <property type="entry name" value="DUF6088"/>
    <property type="match status" value="1"/>
</dbReference>
<dbReference type="Proteomes" id="UP000048984">
    <property type="component" value="Unassembled WGS sequence"/>
</dbReference>